<sequence length="499" mass="54263">MCQRCGTDKIIYDSAEMRRSMAILVGICIIVLLLFAALAAIFSRYRKCPSDKVLVIYGKVGTDKNGQQRSAKCVHGGAAFIVPVIQAYQYMDLTPISINVDLRNALSKQNIRVDVPSRFTVGISTEPAVMQNAAERLLGLKMSEIQELAKDIILGQLRLVIATMEIEEINADRDKFLLSVSNNVEIELKKIGLRLINVNVTDINDESGYIDALGKEAAAKAINDAKKSVAEKDKDGEIGQANAHREQRIQVAAADAAAIQGENAARIEIAQSDANRREKEAEALKVATAAEAVQAAKAKEEAYIAQKEAEQTRADLERATQQADIIVKAQIQKEQAEIEAEAAAEVVRRKAKGDADAIYAKMEAQARGAQEILSKQAQGMRDLVAAAGGDPDSAVKLIVADKIQELMQIQVDAIKNIKIDKVTVWDSMNGKDGTPTTANFLSGMMKSIPPMNEMFKQAGMELPSYLGKELNEVDSVVKETMAEKAGEMKKTAADEAEDK</sequence>
<dbReference type="GO" id="GO:0005886">
    <property type="term" value="C:plasma membrane"/>
    <property type="evidence" value="ECO:0007669"/>
    <property type="project" value="UniProtKB-SubCell"/>
</dbReference>
<protein>
    <recommendedName>
        <fullName evidence="7">Band 7 domain-containing protein</fullName>
    </recommendedName>
</protein>
<dbReference type="Proteomes" id="UP000003136">
    <property type="component" value="Unassembled WGS sequence"/>
</dbReference>
<dbReference type="InterPro" id="IPR001107">
    <property type="entry name" value="Band_7"/>
</dbReference>
<dbReference type="PANTHER" id="PTHR13806:SF31">
    <property type="entry name" value="FLOTILLIN-LIKE PROTEIN 1-RELATED"/>
    <property type="match status" value="1"/>
</dbReference>
<evidence type="ECO:0000256" key="5">
    <source>
        <dbReference type="SAM" id="Coils"/>
    </source>
</evidence>
<evidence type="ECO:0000256" key="1">
    <source>
        <dbReference type="ARBA" id="ARBA00004236"/>
    </source>
</evidence>
<dbReference type="InterPro" id="IPR036013">
    <property type="entry name" value="Band_7/SPFH_dom_sf"/>
</dbReference>
<dbReference type="InterPro" id="IPR027705">
    <property type="entry name" value="Flotillin_fam"/>
</dbReference>
<feature type="domain" description="Band 7" evidence="7">
    <location>
        <begin position="43"/>
        <end position="217"/>
    </location>
</feature>
<keyword evidence="3" id="KW-1003">Cell membrane</keyword>
<keyword evidence="9" id="KW-1185">Reference proteome</keyword>
<evidence type="ECO:0000313" key="9">
    <source>
        <dbReference type="Proteomes" id="UP000003136"/>
    </source>
</evidence>
<name>B7ATH7_9FIRM</name>
<organism evidence="8 9">
    <name type="scientific">[Bacteroides] pectinophilus ATCC 43243</name>
    <dbReference type="NCBI Taxonomy" id="483218"/>
    <lineage>
        <taxon>Bacteria</taxon>
        <taxon>Bacillati</taxon>
        <taxon>Bacillota</taxon>
        <taxon>Clostridia</taxon>
        <taxon>Eubacteriales</taxon>
    </lineage>
</organism>
<comment type="similarity">
    <text evidence="2">Belongs to the band 7/mec-2 family. Flotillin subfamily.</text>
</comment>
<dbReference type="HOGENOM" id="CLU_039816_0_0_9"/>
<evidence type="ECO:0000313" key="8">
    <source>
        <dbReference type="EMBL" id="EEC56961.1"/>
    </source>
</evidence>
<dbReference type="eggNOG" id="COG2268">
    <property type="taxonomic scope" value="Bacteria"/>
</dbReference>
<comment type="caution">
    <text evidence="8">The sequence shown here is derived from an EMBL/GenBank/DDBJ whole genome shotgun (WGS) entry which is preliminary data.</text>
</comment>
<dbReference type="SUPFAM" id="SSF117892">
    <property type="entry name" value="Band 7/SPFH domain"/>
    <property type="match status" value="1"/>
</dbReference>
<evidence type="ECO:0000256" key="3">
    <source>
        <dbReference type="ARBA" id="ARBA00022475"/>
    </source>
</evidence>
<keyword evidence="6" id="KW-1133">Transmembrane helix</keyword>
<evidence type="ECO:0000256" key="6">
    <source>
        <dbReference type="SAM" id="Phobius"/>
    </source>
</evidence>
<dbReference type="Pfam" id="PF01145">
    <property type="entry name" value="Band_7"/>
    <property type="match status" value="1"/>
</dbReference>
<evidence type="ECO:0000256" key="2">
    <source>
        <dbReference type="ARBA" id="ARBA00007161"/>
    </source>
</evidence>
<comment type="subcellular location">
    <subcellularLocation>
        <location evidence="1">Cell membrane</location>
    </subcellularLocation>
</comment>
<dbReference type="Gene3D" id="3.30.479.30">
    <property type="entry name" value="Band 7 domain"/>
    <property type="match status" value="1"/>
</dbReference>
<keyword evidence="6" id="KW-0812">Transmembrane</keyword>
<feature type="coiled-coil region" evidence="5">
    <location>
        <begin position="267"/>
        <end position="346"/>
    </location>
</feature>
<dbReference type="AlphaFoldDB" id="B7ATH7"/>
<dbReference type="PANTHER" id="PTHR13806">
    <property type="entry name" value="FLOTILLIN-RELATED"/>
    <property type="match status" value="1"/>
</dbReference>
<dbReference type="EMBL" id="ABVQ01000036">
    <property type="protein sequence ID" value="EEC56961.1"/>
    <property type="molecule type" value="Genomic_DNA"/>
</dbReference>
<proteinExistence type="inferred from homology"/>
<gene>
    <name evidence="8" type="ORF">BACPEC_01447</name>
</gene>
<keyword evidence="4 6" id="KW-0472">Membrane</keyword>
<feature type="transmembrane region" description="Helical" evidence="6">
    <location>
        <begin position="21"/>
        <end position="42"/>
    </location>
</feature>
<reference evidence="8 9" key="1">
    <citation type="submission" date="2008-11" db="EMBL/GenBank/DDBJ databases">
        <title>Draft genome sequence of Bacteroides pectinophilus (ATCC 43243).</title>
        <authorList>
            <person name="Sudarsanam P."/>
            <person name="Ley R."/>
            <person name="Guruge J."/>
            <person name="Turnbaugh P.J."/>
            <person name="Mahowald M."/>
            <person name="Liep D."/>
            <person name="Gordon J."/>
        </authorList>
    </citation>
    <scope>NUCLEOTIDE SEQUENCE [LARGE SCALE GENOMIC DNA]</scope>
    <source>
        <strain evidence="8 9">ATCC 43243</strain>
    </source>
</reference>
<dbReference type="CDD" id="cd03399">
    <property type="entry name" value="SPFH_flotillin"/>
    <property type="match status" value="1"/>
</dbReference>
<keyword evidence="5" id="KW-0175">Coiled coil</keyword>
<dbReference type="STRING" id="483218.BACPEC_01447"/>
<evidence type="ECO:0000259" key="7">
    <source>
        <dbReference type="SMART" id="SM00244"/>
    </source>
</evidence>
<evidence type="ECO:0000256" key="4">
    <source>
        <dbReference type="ARBA" id="ARBA00023136"/>
    </source>
</evidence>
<dbReference type="SMART" id="SM00244">
    <property type="entry name" value="PHB"/>
    <property type="match status" value="1"/>
</dbReference>
<reference evidence="8 9" key="2">
    <citation type="submission" date="2008-11" db="EMBL/GenBank/DDBJ databases">
        <authorList>
            <person name="Fulton L."/>
            <person name="Clifton S."/>
            <person name="Fulton B."/>
            <person name="Xu J."/>
            <person name="Minx P."/>
            <person name="Pepin K.H."/>
            <person name="Johnson M."/>
            <person name="Bhonagiri V."/>
            <person name="Nash W.E."/>
            <person name="Mardis E.R."/>
            <person name="Wilson R.K."/>
        </authorList>
    </citation>
    <scope>NUCLEOTIDE SEQUENCE [LARGE SCALE GENOMIC DNA]</scope>
    <source>
        <strain evidence="8 9">ATCC 43243</strain>
    </source>
</reference>
<accession>B7ATH7</accession>